<protein>
    <recommendedName>
        <fullName evidence="11 12">ATP synthase subunit a</fullName>
    </recommendedName>
    <alternativeName>
        <fullName evidence="11">ATP synthase F0 sector subunit a</fullName>
    </alternativeName>
    <alternativeName>
        <fullName evidence="11">F-ATPase subunit 6</fullName>
    </alternativeName>
</protein>
<evidence type="ECO:0000256" key="5">
    <source>
        <dbReference type="ARBA" id="ARBA00022692"/>
    </source>
</evidence>
<feature type="transmembrane region" description="Helical" evidence="11">
    <location>
        <begin position="123"/>
        <end position="144"/>
    </location>
</feature>
<keyword evidence="6 11" id="KW-0375">Hydrogen ion transport</keyword>
<evidence type="ECO:0000256" key="2">
    <source>
        <dbReference type="ARBA" id="ARBA00006810"/>
    </source>
</evidence>
<keyword evidence="3 11" id="KW-0813">Transport</keyword>
<keyword evidence="9 11" id="KW-0472">Membrane</keyword>
<feature type="chain" id="PRO_5038125416" description="ATP synthase subunit a" evidence="13">
    <location>
        <begin position="23"/>
        <end position="360"/>
    </location>
</feature>
<dbReference type="PANTHER" id="PTHR11410">
    <property type="entry name" value="ATP SYNTHASE SUBUNIT A"/>
    <property type="match status" value="1"/>
</dbReference>
<gene>
    <name evidence="11 14" type="primary">atpB</name>
    <name evidence="14" type="ORF">K8U91_11400</name>
</gene>
<evidence type="ECO:0000256" key="10">
    <source>
        <dbReference type="ARBA" id="ARBA00023310"/>
    </source>
</evidence>
<accession>A0A921MU03</accession>
<dbReference type="AlphaFoldDB" id="A0A921MU03"/>
<dbReference type="InterPro" id="IPR035908">
    <property type="entry name" value="F0_ATP_A_sf"/>
</dbReference>
<dbReference type="EMBL" id="DYUD01000030">
    <property type="protein sequence ID" value="HJG90061.1"/>
    <property type="molecule type" value="Genomic_DNA"/>
</dbReference>
<dbReference type="Pfam" id="PF00119">
    <property type="entry name" value="ATP-synt_A"/>
    <property type="match status" value="1"/>
</dbReference>
<dbReference type="HAMAP" id="MF_01393">
    <property type="entry name" value="ATP_synth_a_bact"/>
    <property type="match status" value="1"/>
</dbReference>
<keyword evidence="7 11" id="KW-1133">Transmembrane helix</keyword>
<dbReference type="CDD" id="cd00310">
    <property type="entry name" value="ATP-synt_Fo_a_6"/>
    <property type="match status" value="1"/>
</dbReference>
<evidence type="ECO:0000256" key="8">
    <source>
        <dbReference type="ARBA" id="ARBA00023065"/>
    </source>
</evidence>
<evidence type="ECO:0000256" key="11">
    <source>
        <dbReference type="HAMAP-Rule" id="MF_01393"/>
    </source>
</evidence>
<dbReference type="PANTHER" id="PTHR11410:SF0">
    <property type="entry name" value="ATP SYNTHASE SUBUNIT A"/>
    <property type="match status" value="1"/>
</dbReference>
<comment type="caution">
    <text evidence="14">The sequence shown here is derived from an EMBL/GenBank/DDBJ whole genome shotgun (WGS) entry which is preliminary data.</text>
</comment>
<keyword evidence="8 11" id="KW-0406">Ion transport</keyword>
<evidence type="ECO:0000313" key="15">
    <source>
        <dbReference type="Proteomes" id="UP000757103"/>
    </source>
</evidence>
<feature type="transmembrane region" description="Helical" evidence="11">
    <location>
        <begin position="182"/>
        <end position="204"/>
    </location>
</feature>
<evidence type="ECO:0000256" key="13">
    <source>
        <dbReference type="SAM" id="SignalP"/>
    </source>
</evidence>
<sequence>MRKQIAYIVAFLMMAFSFNLSAQETSGTEETKAFNPKETIFKHLLDEYSWELPFSHEHKISLPVIVRDYKGDWKVFWSSRLEHGQQYEGFYIAQDGPNKGKVESVDDQGNRYRPLDLSITKNVLALIIAALLCMWCVLSVAHWYKKKHYKAPRKGVGAIEFLIEFVYTGVIKSTLGDKAPRFAPYLLTIFFFILLMNLLGLIVIFPGGANLTGNIAVTMVLALCTFIVVNVKGTKEYWKETFWPDVPLWLKFPLPIMPLIEVFGIFTKPAALMVRLFANMMGGHMIILSLISLIFIFGAFGAVVVGGTTVISVLFSLFMLMIDTLVSFIQAYVFTMLSTLFISLAQVEGHHEGKVEKVEK</sequence>
<comment type="function">
    <text evidence="11 12">Key component of the proton channel; it plays a direct role in the translocation of protons across the membrane.</text>
</comment>
<keyword evidence="5 11" id="KW-0812">Transmembrane</keyword>
<comment type="subcellular location">
    <subcellularLocation>
        <location evidence="11 12">Cell membrane</location>
        <topology evidence="11 12">Multi-pass membrane protein</topology>
    </subcellularLocation>
    <subcellularLocation>
        <location evidence="1">Membrane</location>
        <topology evidence="1">Multi-pass membrane protein</topology>
    </subcellularLocation>
</comment>
<feature type="transmembrane region" description="Helical" evidence="11">
    <location>
        <begin position="252"/>
        <end position="274"/>
    </location>
</feature>
<dbReference type="PRINTS" id="PR00123">
    <property type="entry name" value="ATPASEA"/>
</dbReference>
<dbReference type="InterPro" id="IPR045083">
    <property type="entry name" value="ATP_synth_F0_asu_bact/mt"/>
</dbReference>
<organism evidence="14 15">
    <name type="scientific">Barnesiella viscericola</name>
    <dbReference type="NCBI Taxonomy" id="397865"/>
    <lineage>
        <taxon>Bacteria</taxon>
        <taxon>Pseudomonadati</taxon>
        <taxon>Bacteroidota</taxon>
        <taxon>Bacteroidia</taxon>
        <taxon>Bacteroidales</taxon>
        <taxon>Barnesiellaceae</taxon>
        <taxon>Barnesiella</taxon>
    </lineage>
</organism>
<dbReference type="GO" id="GO:0045259">
    <property type="term" value="C:proton-transporting ATP synthase complex"/>
    <property type="evidence" value="ECO:0007669"/>
    <property type="project" value="UniProtKB-KW"/>
</dbReference>
<dbReference type="Proteomes" id="UP000757103">
    <property type="component" value="Unassembled WGS sequence"/>
</dbReference>
<keyword evidence="11" id="KW-1003">Cell membrane</keyword>
<dbReference type="SUPFAM" id="SSF81336">
    <property type="entry name" value="F1F0 ATP synthase subunit A"/>
    <property type="match status" value="1"/>
</dbReference>
<keyword evidence="13" id="KW-0732">Signal</keyword>
<dbReference type="GO" id="GO:0005886">
    <property type="term" value="C:plasma membrane"/>
    <property type="evidence" value="ECO:0007669"/>
    <property type="project" value="UniProtKB-SubCell"/>
</dbReference>
<feature type="transmembrane region" description="Helical" evidence="11">
    <location>
        <begin position="286"/>
        <end position="319"/>
    </location>
</feature>
<dbReference type="RefSeq" id="WP_273307107.1">
    <property type="nucleotide sequence ID" value="NZ_CALUJX010000001.1"/>
</dbReference>
<name>A0A921MU03_9BACT</name>
<proteinExistence type="inferred from homology"/>
<evidence type="ECO:0000256" key="12">
    <source>
        <dbReference type="RuleBase" id="RU000483"/>
    </source>
</evidence>
<dbReference type="Gene3D" id="1.20.120.220">
    <property type="entry name" value="ATP synthase, F0 complex, subunit A"/>
    <property type="match status" value="1"/>
</dbReference>
<reference evidence="14" key="2">
    <citation type="submission" date="2021-09" db="EMBL/GenBank/DDBJ databases">
        <authorList>
            <person name="Gilroy R."/>
        </authorList>
    </citation>
    <scope>NUCLEOTIDE SEQUENCE</scope>
    <source>
        <strain evidence="14">CHK121-7720</strain>
    </source>
</reference>
<evidence type="ECO:0000256" key="1">
    <source>
        <dbReference type="ARBA" id="ARBA00004141"/>
    </source>
</evidence>
<feature type="signal peptide" evidence="13">
    <location>
        <begin position="1"/>
        <end position="22"/>
    </location>
</feature>
<evidence type="ECO:0000256" key="9">
    <source>
        <dbReference type="ARBA" id="ARBA00023136"/>
    </source>
</evidence>
<comment type="similarity">
    <text evidence="2 11 12">Belongs to the ATPase A chain family.</text>
</comment>
<evidence type="ECO:0000256" key="6">
    <source>
        <dbReference type="ARBA" id="ARBA00022781"/>
    </source>
</evidence>
<evidence type="ECO:0000256" key="4">
    <source>
        <dbReference type="ARBA" id="ARBA00022547"/>
    </source>
</evidence>
<feature type="transmembrane region" description="Helical" evidence="11">
    <location>
        <begin position="211"/>
        <end position="232"/>
    </location>
</feature>
<evidence type="ECO:0000256" key="7">
    <source>
        <dbReference type="ARBA" id="ARBA00022989"/>
    </source>
</evidence>
<evidence type="ECO:0000313" key="14">
    <source>
        <dbReference type="EMBL" id="HJG90061.1"/>
    </source>
</evidence>
<evidence type="ECO:0000256" key="3">
    <source>
        <dbReference type="ARBA" id="ARBA00022448"/>
    </source>
</evidence>
<keyword evidence="4 11" id="KW-0138">CF(0)</keyword>
<dbReference type="GO" id="GO:0046933">
    <property type="term" value="F:proton-transporting ATP synthase activity, rotational mechanism"/>
    <property type="evidence" value="ECO:0007669"/>
    <property type="project" value="UniProtKB-UniRule"/>
</dbReference>
<dbReference type="InterPro" id="IPR000568">
    <property type="entry name" value="ATP_synth_F0_asu"/>
</dbReference>
<keyword evidence="10 11" id="KW-0066">ATP synthesis</keyword>
<reference evidence="14" key="1">
    <citation type="journal article" date="2021" name="PeerJ">
        <title>Extensive microbial diversity within the chicken gut microbiome revealed by metagenomics and culture.</title>
        <authorList>
            <person name="Gilroy R."/>
            <person name="Ravi A."/>
            <person name="Getino M."/>
            <person name="Pursley I."/>
            <person name="Horton D.L."/>
            <person name="Alikhan N.F."/>
            <person name="Baker D."/>
            <person name="Gharbi K."/>
            <person name="Hall N."/>
            <person name="Watson M."/>
            <person name="Adriaenssens E.M."/>
            <person name="Foster-Nyarko E."/>
            <person name="Jarju S."/>
            <person name="Secka A."/>
            <person name="Antonio M."/>
            <person name="Oren A."/>
            <person name="Chaudhuri R.R."/>
            <person name="La Ragione R."/>
            <person name="Hildebrand F."/>
            <person name="Pallen M.J."/>
        </authorList>
    </citation>
    <scope>NUCLEOTIDE SEQUENCE</scope>
    <source>
        <strain evidence="14">CHK121-7720</strain>
    </source>
</reference>
<dbReference type="NCBIfam" id="TIGR01131">
    <property type="entry name" value="ATP_synt_6_or_A"/>
    <property type="match status" value="1"/>
</dbReference>